<keyword evidence="1" id="KW-0472">Membrane</keyword>
<gene>
    <name evidence="2" type="ORF">FOZ60_008770</name>
</gene>
<accession>A0A7J6NIS7</accession>
<keyword evidence="1" id="KW-1133">Transmembrane helix</keyword>
<proteinExistence type="predicted"/>
<protein>
    <submittedName>
        <fullName evidence="2">Uncharacterized protein</fullName>
    </submittedName>
</protein>
<name>A0A7J6NIS7_PEROL</name>
<dbReference type="Proteomes" id="UP000541610">
    <property type="component" value="Unassembled WGS sequence"/>
</dbReference>
<sequence>MGPAAAYRSLHVTVTSCELSLESSKRFRVGVSDNHGMRNRVIMLTIINILCFVLHACFVDLPRNIYEKPAGICYVYNGAAAGCDCGSDVVFSIHNKQEVISSAVCSEKCTTAEQCPLPPFWSPAIKCVDGSCAIGCVDDQDCRGFLTQPGYCQDLLQYGVIGHACMYKQ</sequence>
<keyword evidence="1" id="KW-0812">Transmembrane</keyword>
<evidence type="ECO:0000256" key="1">
    <source>
        <dbReference type="SAM" id="Phobius"/>
    </source>
</evidence>
<evidence type="ECO:0000313" key="2">
    <source>
        <dbReference type="EMBL" id="KAF4683694.1"/>
    </source>
</evidence>
<dbReference type="OrthoDB" id="454929at2759"/>
<comment type="caution">
    <text evidence="2">The sequence shown here is derived from an EMBL/GenBank/DDBJ whole genome shotgun (WGS) entry which is preliminary data.</text>
</comment>
<evidence type="ECO:0000313" key="3">
    <source>
        <dbReference type="Proteomes" id="UP000541610"/>
    </source>
</evidence>
<dbReference type="EMBL" id="JABANP010000351">
    <property type="protein sequence ID" value="KAF4683694.1"/>
    <property type="molecule type" value="Genomic_DNA"/>
</dbReference>
<organism evidence="2 3">
    <name type="scientific">Perkinsus olseni</name>
    <name type="common">Perkinsus atlanticus</name>
    <dbReference type="NCBI Taxonomy" id="32597"/>
    <lineage>
        <taxon>Eukaryota</taxon>
        <taxon>Sar</taxon>
        <taxon>Alveolata</taxon>
        <taxon>Perkinsozoa</taxon>
        <taxon>Perkinsea</taxon>
        <taxon>Perkinsida</taxon>
        <taxon>Perkinsidae</taxon>
        <taxon>Perkinsus</taxon>
    </lineage>
</organism>
<dbReference type="AlphaFoldDB" id="A0A7J6NIS7"/>
<feature type="transmembrane region" description="Helical" evidence="1">
    <location>
        <begin position="41"/>
        <end position="59"/>
    </location>
</feature>
<reference evidence="2 3" key="1">
    <citation type="submission" date="2020-04" db="EMBL/GenBank/DDBJ databases">
        <title>Perkinsus olseni comparative genomics.</title>
        <authorList>
            <person name="Bogema D.R."/>
        </authorList>
    </citation>
    <scope>NUCLEOTIDE SEQUENCE [LARGE SCALE GENOMIC DNA]</scope>
    <source>
        <strain evidence="2">00978-12</strain>
    </source>
</reference>